<dbReference type="GO" id="GO:0005886">
    <property type="term" value="C:plasma membrane"/>
    <property type="evidence" value="ECO:0007669"/>
    <property type="project" value="UniProtKB-SubCell"/>
</dbReference>
<evidence type="ECO:0000256" key="5">
    <source>
        <dbReference type="ARBA" id="ARBA00022692"/>
    </source>
</evidence>
<keyword evidence="6 8" id="KW-1133">Transmembrane helix</keyword>
<feature type="transmembrane region" description="Helical" evidence="8">
    <location>
        <begin position="12"/>
        <end position="35"/>
    </location>
</feature>
<keyword evidence="3" id="KW-0813">Transport</keyword>
<evidence type="ECO:0000256" key="6">
    <source>
        <dbReference type="ARBA" id="ARBA00022989"/>
    </source>
</evidence>
<evidence type="ECO:0000256" key="8">
    <source>
        <dbReference type="SAM" id="Phobius"/>
    </source>
</evidence>
<feature type="transmembrane region" description="Helical" evidence="8">
    <location>
        <begin position="154"/>
        <end position="175"/>
    </location>
</feature>
<dbReference type="GO" id="GO:0022857">
    <property type="term" value="F:transmembrane transporter activity"/>
    <property type="evidence" value="ECO:0007669"/>
    <property type="project" value="InterPro"/>
</dbReference>
<dbReference type="RefSeq" id="WP_076169990.1">
    <property type="nucleotide sequence ID" value="NZ_MRTP01000002.1"/>
</dbReference>
<feature type="transmembrane region" description="Helical" evidence="8">
    <location>
        <begin position="123"/>
        <end position="142"/>
    </location>
</feature>
<sequence>MQPEWLHRSSAKWTGLIAGLVLLLLCVAASILFGVHSTNWREVVEAFTSFNGSNEHIIVRDVRVPRALIAAFVGGSLGICGVLLQSLTKNPLADAGIFGINAGASLLVVASFVLLGVSSLASFTWIAFLGAAVSCLFVFILGSAGRQGLTPLKITLAGAAITAFCSSLTNGMLIISGRAMEEVLFWMSGSVEGRSLSILLGLLPYMLAAWIVALLIASSVNTLMLGEDVARSLGQKTVLLKLTMGLLIVVLAGSSVAVAGPIGFVGLVIPHIARALVGRDTRWLVAYSALLGGILLLLADIASRFIAMPREIPIGVMTAIIGVPFFIHAARKGLLRQ</sequence>
<dbReference type="Proteomes" id="UP000187172">
    <property type="component" value="Unassembled WGS sequence"/>
</dbReference>
<comment type="similarity">
    <text evidence="2">Belongs to the binding-protein-dependent transport system permease family. FecCD subfamily.</text>
</comment>
<comment type="subcellular location">
    <subcellularLocation>
        <location evidence="1">Cell membrane</location>
        <topology evidence="1">Multi-pass membrane protein</topology>
    </subcellularLocation>
</comment>
<reference evidence="9 10" key="1">
    <citation type="submission" date="2016-11" db="EMBL/GenBank/DDBJ databases">
        <title>Paenibacillus species isolates.</title>
        <authorList>
            <person name="Beno S.M."/>
        </authorList>
    </citation>
    <scope>NUCLEOTIDE SEQUENCE [LARGE SCALE GENOMIC DNA]</scope>
    <source>
        <strain evidence="9 10">FSL R5-0378</strain>
    </source>
</reference>
<comment type="caution">
    <text evidence="9">The sequence shown here is derived from an EMBL/GenBank/DDBJ whole genome shotgun (WGS) entry which is preliminary data.</text>
</comment>
<evidence type="ECO:0000256" key="2">
    <source>
        <dbReference type="ARBA" id="ARBA00007935"/>
    </source>
</evidence>
<keyword evidence="5 8" id="KW-0812">Transmembrane</keyword>
<protein>
    <submittedName>
        <fullName evidence="9">Iron ABC transporter</fullName>
    </submittedName>
</protein>
<gene>
    <name evidence="9" type="ORF">BK138_13105</name>
</gene>
<dbReference type="FunFam" id="1.10.3470.10:FF:000001">
    <property type="entry name" value="Vitamin B12 ABC transporter permease BtuC"/>
    <property type="match status" value="1"/>
</dbReference>
<dbReference type="AlphaFoldDB" id="A0A1R1EUZ0"/>
<feature type="transmembrane region" description="Helical" evidence="8">
    <location>
        <begin position="195"/>
        <end position="217"/>
    </location>
</feature>
<evidence type="ECO:0000256" key="4">
    <source>
        <dbReference type="ARBA" id="ARBA00022475"/>
    </source>
</evidence>
<evidence type="ECO:0000256" key="1">
    <source>
        <dbReference type="ARBA" id="ARBA00004651"/>
    </source>
</evidence>
<name>A0A1R1EUZ0_9BACL</name>
<dbReference type="InterPro" id="IPR037294">
    <property type="entry name" value="ABC_BtuC-like"/>
</dbReference>
<dbReference type="InterPro" id="IPR000522">
    <property type="entry name" value="ABC_transptr_permease_BtuC"/>
</dbReference>
<feature type="transmembrane region" description="Helical" evidence="8">
    <location>
        <begin position="96"/>
        <end position="117"/>
    </location>
</feature>
<evidence type="ECO:0000313" key="9">
    <source>
        <dbReference type="EMBL" id="OMF55598.1"/>
    </source>
</evidence>
<dbReference type="GO" id="GO:0033214">
    <property type="term" value="P:siderophore-iron import into cell"/>
    <property type="evidence" value="ECO:0007669"/>
    <property type="project" value="TreeGrafter"/>
</dbReference>
<dbReference type="Gene3D" id="1.10.3470.10">
    <property type="entry name" value="ABC transporter involved in vitamin B12 uptake, BtuC"/>
    <property type="match status" value="1"/>
</dbReference>
<dbReference type="EMBL" id="MRTP01000002">
    <property type="protein sequence ID" value="OMF55598.1"/>
    <property type="molecule type" value="Genomic_DNA"/>
</dbReference>
<dbReference type="SUPFAM" id="SSF81345">
    <property type="entry name" value="ABC transporter involved in vitamin B12 uptake, BtuC"/>
    <property type="match status" value="1"/>
</dbReference>
<dbReference type="CDD" id="cd06550">
    <property type="entry name" value="TM_ABC_iron-siderophores_like"/>
    <property type="match status" value="1"/>
</dbReference>
<keyword evidence="7 8" id="KW-0472">Membrane</keyword>
<evidence type="ECO:0000256" key="3">
    <source>
        <dbReference type="ARBA" id="ARBA00022448"/>
    </source>
</evidence>
<organism evidence="9 10">
    <name type="scientific">Paenibacillus rhizosphaerae</name>
    <dbReference type="NCBI Taxonomy" id="297318"/>
    <lineage>
        <taxon>Bacteria</taxon>
        <taxon>Bacillati</taxon>
        <taxon>Bacillota</taxon>
        <taxon>Bacilli</taxon>
        <taxon>Bacillales</taxon>
        <taxon>Paenibacillaceae</taxon>
        <taxon>Paenibacillus</taxon>
    </lineage>
</organism>
<dbReference type="PANTHER" id="PTHR30472:SF65">
    <property type="entry name" value="SIDEROPHORE TRANSPORT SYSTEM PERMEASE PROTEIN YFIZ-RELATED"/>
    <property type="match status" value="1"/>
</dbReference>
<evidence type="ECO:0000256" key="7">
    <source>
        <dbReference type="ARBA" id="ARBA00023136"/>
    </source>
</evidence>
<keyword evidence="10" id="KW-1185">Reference proteome</keyword>
<feature type="transmembrane region" description="Helical" evidence="8">
    <location>
        <begin position="284"/>
        <end position="302"/>
    </location>
</feature>
<dbReference type="STRING" id="297318.BK138_13105"/>
<feature type="transmembrane region" description="Helical" evidence="8">
    <location>
        <begin position="67"/>
        <end position="84"/>
    </location>
</feature>
<dbReference type="Pfam" id="PF01032">
    <property type="entry name" value="FecCD"/>
    <property type="match status" value="1"/>
</dbReference>
<proteinExistence type="inferred from homology"/>
<evidence type="ECO:0000313" key="10">
    <source>
        <dbReference type="Proteomes" id="UP000187172"/>
    </source>
</evidence>
<dbReference type="PANTHER" id="PTHR30472">
    <property type="entry name" value="FERRIC ENTEROBACTIN TRANSPORT SYSTEM PERMEASE PROTEIN"/>
    <property type="match status" value="1"/>
</dbReference>
<accession>A0A1R1EUZ0</accession>
<keyword evidence="4" id="KW-1003">Cell membrane</keyword>
<feature type="transmembrane region" description="Helical" evidence="8">
    <location>
        <begin position="314"/>
        <end position="331"/>
    </location>
</feature>
<feature type="transmembrane region" description="Helical" evidence="8">
    <location>
        <begin position="238"/>
        <end position="264"/>
    </location>
</feature>